<reference evidence="2 3" key="1">
    <citation type="submission" date="2011-07" db="EMBL/GenBank/DDBJ databases">
        <authorList>
            <person name="Coyne R."/>
            <person name="Brami D."/>
            <person name="Johnson J."/>
            <person name="Hostetler J."/>
            <person name="Hannick L."/>
            <person name="Clark T."/>
            <person name="Cassidy-Hanley D."/>
            <person name="Inman J."/>
        </authorList>
    </citation>
    <scope>NUCLEOTIDE SEQUENCE [LARGE SCALE GENOMIC DNA]</scope>
    <source>
        <strain evidence="2 3">G5</strain>
    </source>
</reference>
<keyword evidence="3" id="KW-1185">Reference proteome</keyword>
<dbReference type="Proteomes" id="UP000008983">
    <property type="component" value="Unassembled WGS sequence"/>
</dbReference>
<dbReference type="OrthoDB" id="17620at2759"/>
<gene>
    <name evidence="2" type="ORF">IMG5_088040</name>
</gene>
<evidence type="ECO:0000313" key="3">
    <source>
        <dbReference type="Proteomes" id="UP000008983"/>
    </source>
</evidence>
<dbReference type="RefSeq" id="XP_004035802.1">
    <property type="nucleotide sequence ID" value="XM_004035754.1"/>
</dbReference>
<sequence length="192" mass="22607">MDIKQTMQQMMEESEQEFKNQFNPQSDKFHQGSQVVVPLGGSRIPESMKSEYPENQGEIQNEENVSYGEEYEKIQNLRNDFLNFKKTISNIPKIHEQNLRQNQNDKENKEILKILFELEPLTQKVLQSEFKDRYEGLQATLESSKGEFKNKEDLTDFGFKIKKYSANAFTDAGKLLDKMKKIKKEKQKEIKQ</sequence>
<evidence type="ECO:0000256" key="1">
    <source>
        <dbReference type="SAM" id="MobiDB-lite"/>
    </source>
</evidence>
<dbReference type="AlphaFoldDB" id="G0QR31"/>
<dbReference type="GeneID" id="14908480"/>
<dbReference type="OMA" id="RNSANFH"/>
<evidence type="ECO:0000313" key="2">
    <source>
        <dbReference type="EMBL" id="EGR32316.1"/>
    </source>
</evidence>
<feature type="compositionally biased region" description="Low complexity" evidence="1">
    <location>
        <begin position="1"/>
        <end position="11"/>
    </location>
</feature>
<dbReference type="EMBL" id="GL983718">
    <property type="protein sequence ID" value="EGR32316.1"/>
    <property type="molecule type" value="Genomic_DNA"/>
</dbReference>
<dbReference type="InParanoid" id="G0QR31"/>
<feature type="compositionally biased region" description="Polar residues" evidence="1">
    <location>
        <begin position="19"/>
        <end position="34"/>
    </location>
</feature>
<organism evidence="2 3">
    <name type="scientific">Ichthyophthirius multifiliis</name>
    <name type="common">White spot disease agent</name>
    <name type="synonym">Ich</name>
    <dbReference type="NCBI Taxonomy" id="5932"/>
    <lineage>
        <taxon>Eukaryota</taxon>
        <taxon>Sar</taxon>
        <taxon>Alveolata</taxon>
        <taxon>Ciliophora</taxon>
        <taxon>Intramacronucleata</taxon>
        <taxon>Oligohymenophorea</taxon>
        <taxon>Hymenostomatida</taxon>
        <taxon>Ophryoglenina</taxon>
        <taxon>Ichthyophthirius</taxon>
    </lineage>
</organism>
<feature type="region of interest" description="Disordered" evidence="1">
    <location>
        <begin position="1"/>
        <end position="59"/>
    </location>
</feature>
<dbReference type="eggNOG" id="ENOG502QZZH">
    <property type="taxonomic scope" value="Eukaryota"/>
</dbReference>
<name>G0QR31_ICHMU</name>
<accession>G0QR31</accession>
<proteinExistence type="predicted"/>
<protein>
    <submittedName>
        <fullName evidence="2">Uncharacterized protein</fullName>
    </submittedName>
</protein>